<accession>A0A2P7TXL7</accession>
<feature type="region of interest" description="Disordered" evidence="1">
    <location>
        <begin position="1"/>
        <end position="26"/>
    </location>
</feature>
<organism evidence="2 3">
    <name type="scientific">Neisseria iguanae</name>
    <dbReference type="NCBI Taxonomy" id="90242"/>
    <lineage>
        <taxon>Bacteria</taxon>
        <taxon>Pseudomonadati</taxon>
        <taxon>Pseudomonadota</taxon>
        <taxon>Betaproteobacteria</taxon>
        <taxon>Neisseriales</taxon>
        <taxon>Neisseriaceae</taxon>
        <taxon>Neisseria</taxon>
    </lineage>
</organism>
<dbReference type="EMBL" id="PXYY01000104">
    <property type="protein sequence ID" value="PSJ79484.1"/>
    <property type="molecule type" value="Genomic_DNA"/>
</dbReference>
<name>A0A2P7TXL7_9NEIS</name>
<dbReference type="AlphaFoldDB" id="A0A2P7TXL7"/>
<keyword evidence="3" id="KW-1185">Reference proteome</keyword>
<evidence type="ECO:0000313" key="3">
    <source>
        <dbReference type="Proteomes" id="UP000241868"/>
    </source>
</evidence>
<evidence type="ECO:0000313" key="2">
    <source>
        <dbReference type="EMBL" id="PSJ79484.1"/>
    </source>
</evidence>
<protein>
    <submittedName>
        <fullName evidence="2">Uncharacterized protein</fullName>
    </submittedName>
</protein>
<comment type="caution">
    <text evidence="2">The sequence shown here is derived from an EMBL/GenBank/DDBJ whole genome shotgun (WGS) entry which is preliminary data.</text>
</comment>
<dbReference type="Proteomes" id="UP000241868">
    <property type="component" value="Unassembled WGS sequence"/>
</dbReference>
<dbReference type="RefSeq" id="WP_106742927.1">
    <property type="nucleotide sequence ID" value="NZ_PXYY01000104.1"/>
</dbReference>
<reference evidence="2 3" key="1">
    <citation type="submission" date="2018-03" db="EMBL/GenBank/DDBJ databases">
        <title>Neisseria weixii sp. nov., isolated from the intestinal contents of Tibetan Plateau pika (Ochotona curzoniae) in Yushu, Qinghai Province, China.</title>
        <authorList>
            <person name="Gui Z."/>
        </authorList>
    </citation>
    <scope>NUCLEOTIDE SEQUENCE [LARGE SCALE GENOMIC DNA]</scope>
    <source>
        <strain evidence="2 3">ATCC 51483</strain>
    </source>
</reference>
<proteinExistence type="predicted"/>
<sequence length="86" mass="9090">MGIRGISAGGFGDLNSLSPGIPFQPGPFHRQGIIRGYPARHPESAAAKALKALADGMFNPTQTGFQTALAAWHWGGYPINRQSDGQ</sequence>
<evidence type="ECO:0000256" key="1">
    <source>
        <dbReference type="SAM" id="MobiDB-lite"/>
    </source>
</evidence>
<gene>
    <name evidence="2" type="ORF">C7N83_11980</name>
</gene>